<dbReference type="InterPro" id="IPR036734">
    <property type="entry name" value="Neur_chan_lig-bd_sf"/>
</dbReference>
<dbReference type="Gene3D" id="1.20.58.390">
    <property type="entry name" value="Neurotransmitter-gated ion-channel transmembrane domain"/>
    <property type="match status" value="1"/>
</dbReference>
<keyword evidence="3 11" id="KW-0813">Transport</keyword>
<keyword evidence="10 11" id="KW-0407">Ion channel</keyword>
<evidence type="ECO:0000259" key="13">
    <source>
        <dbReference type="Pfam" id="PF02932"/>
    </source>
</evidence>
<dbReference type="InterPro" id="IPR036719">
    <property type="entry name" value="Neuro-gated_channel_TM_sf"/>
</dbReference>
<dbReference type="Pfam" id="PF02932">
    <property type="entry name" value="Neur_chan_memb"/>
    <property type="match status" value="1"/>
</dbReference>
<comment type="similarity">
    <text evidence="11">Belongs to the ligand-gated ion channel (TC 1.A.9) family.</text>
</comment>
<dbReference type="Pfam" id="PF02931">
    <property type="entry name" value="Neur_chan_LBD"/>
    <property type="match status" value="1"/>
</dbReference>
<evidence type="ECO:0000256" key="7">
    <source>
        <dbReference type="ARBA" id="ARBA00022989"/>
    </source>
</evidence>
<evidence type="ECO:0000256" key="9">
    <source>
        <dbReference type="ARBA" id="ARBA00023136"/>
    </source>
</evidence>
<feature type="transmembrane region" description="Helical" evidence="11">
    <location>
        <begin position="206"/>
        <end position="224"/>
    </location>
</feature>
<dbReference type="InterPro" id="IPR006201">
    <property type="entry name" value="Neur_channel"/>
</dbReference>
<keyword evidence="5 11" id="KW-0812">Transmembrane</keyword>
<dbReference type="EMBL" id="LIAE01006873">
    <property type="protein sequence ID" value="PAV84258.1"/>
    <property type="molecule type" value="Genomic_DNA"/>
</dbReference>
<evidence type="ECO:0000256" key="11">
    <source>
        <dbReference type="RuleBase" id="RU000687"/>
    </source>
</evidence>
<keyword evidence="9 11" id="KW-0472">Membrane</keyword>
<evidence type="ECO:0000256" key="3">
    <source>
        <dbReference type="ARBA" id="ARBA00022448"/>
    </source>
</evidence>
<comment type="subcellular location">
    <subcellularLocation>
        <location evidence="2">Cell membrane</location>
    </subcellularLocation>
    <subcellularLocation>
        <location evidence="1">Membrane</location>
        <topology evidence="1">Multi-pass membrane protein</topology>
    </subcellularLocation>
</comment>
<evidence type="ECO:0000256" key="1">
    <source>
        <dbReference type="ARBA" id="ARBA00004141"/>
    </source>
</evidence>
<accession>A0A2A2LDV1</accession>
<keyword evidence="8 11" id="KW-0406">Ion transport</keyword>
<gene>
    <name evidence="14" type="ORF">WR25_16852</name>
</gene>
<feature type="domain" description="Neurotransmitter-gated ion-channel ligand-binding" evidence="12">
    <location>
        <begin position="5"/>
        <end position="162"/>
    </location>
</feature>
<feature type="transmembrane region" description="Helical" evidence="11">
    <location>
        <begin position="163"/>
        <end position="185"/>
    </location>
</feature>
<dbReference type="OrthoDB" id="442503at2759"/>
<dbReference type="CDD" id="cd18990">
    <property type="entry name" value="LGIC_ECD_GABAAR"/>
    <property type="match status" value="1"/>
</dbReference>
<dbReference type="GO" id="GO:0005886">
    <property type="term" value="C:plasma membrane"/>
    <property type="evidence" value="ECO:0007669"/>
    <property type="project" value="UniProtKB-SubCell"/>
</dbReference>
<proteinExistence type="inferred from homology"/>
<dbReference type="CDD" id="cd19049">
    <property type="entry name" value="LGIC_TM_anion"/>
    <property type="match status" value="1"/>
</dbReference>
<organism evidence="14 15">
    <name type="scientific">Diploscapter pachys</name>
    <dbReference type="NCBI Taxonomy" id="2018661"/>
    <lineage>
        <taxon>Eukaryota</taxon>
        <taxon>Metazoa</taxon>
        <taxon>Ecdysozoa</taxon>
        <taxon>Nematoda</taxon>
        <taxon>Chromadorea</taxon>
        <taxon>Rhabditida</taxon>
        <taxon>Rhabditina</taxon>
        <taxon>Rhabditomorpha</taxon>
        <taxon>Rhabditoidea</taxon>
        <taxon>Rhabditidae</taxon>
        <taxon>Diploscapter</taxon>
    </lineage>
</organism>
<dbReference type="PANTHER" id="PTHR18945">
    <property type="entry name" value="NEUROTRANSMITTER GATED ION CHANNEL"/>
    <property type="match status" value="1"/>
</dbReference>
<feature type="transmembrane region" description="Helical" evidence="11">
    <location>
        <begin position="354"/>
        <end position="372"/>
    </location>
</feature>
<dbReference type="PROSITE" id="PS00236">
    <property type="entry name" value="NEUROTR_ION_CHANNEL"/>
    <property type="match status" value="1"/>
</dbReference>
<evidence type="ECO:0008006" key="16">
    <source>
        <dbReference type="Google" id="ProtNLM"/>
    </source>
</evidence>
<dbReference type="InterPro" id="IPR006202">
    <property type="entry name" value="Neur_chan_lig-bd"/>
</dbReference>
<evidence type="ECO:0000256" key="8">
    <source>
        <dbReference type="ARBA" id="ARBA00023065"/>
    </source>
</evidence>
<dbReference type="SUPFAM" id="SSF90112">
    <property type="entry name" value="Neurotransmitter-gated ion-channel transmembrane pore"/>
    <property type="match status" value="1"/>
</dbReference>
<dbReference type="PRINTS" id="PR00252">
    <property type="entry name" value="NRIONCHANNEL"/>
</dbReference>
<dbReference type="InterPro" id="IPR006029">
    <property type="entry name" value="Neurotrans-gated_channel_TM"/>
</dbReference>
<keyword evidence="4" id="KW-1003">Cell membrane</keyword>
<reference evidence="14 15" key="1">
    <citation type="journal article" date="2017" name="Curr. Biol.">
        <title>Genome architecture and evolution of a unichromosomal asexual nematode.</title>
        <authorList>
            <person name="Fradin H."/>
            <person name="Zegar C."/>
            <person name="Gutwein M."/>
            <person name="Lucas J."/>
            <person name="Kovtun M."/>
            <person name="Corcoran D."/>
            <person name="Baugh L.R."/>
            <person name="Kiontke K."/>
            <person name="Gunsalus K."/>
            <person name="Fitch D.H."/>
            <person name="Piano F."/>
        </authorList>
    </citation>
    <scope>NUCLEOTIDE SEQUENCE [LARGE SCALE GENOMIC DNA]</scope>
    <source>
        <strain evidence="14">PF1309</strain>
    </source>
</reference>
<dbReference type="STRING" id="2018661.A0A2A2LDV1"/>
<evidence type="ECO:0000259" key="12">
    <source>
        <dbReference type="Pfam" id="PF02931"/>
    </source>
</evidence>
<evidence type="ECO:0000256" key="6">
    <source>
        <dbReference type="ARBA" id="ARBA00022729"/>
    </source>
</evidence>
<feature type="transmembrane region" description="Helical" evidence="11">
    <location>
        <begin position="244"/>
        <end position="265"/>
    </location>
</feature>
<dbReference type="GO" id="GO:0004888">
    <property type="term" value="F:transmembrane signaling receptor activity"/>
    <property type="evidence" value="ECO:0007669"/>
    <property type="project" value="InterPro"/>
</dbReference>
<dbReference type="PRINTS" id="PR00253">
    <property type="entry name" value="GABAARECEPTR"/>
</dbReference>
<name>A0A2A2LDV1_9BILA</name>
<evidence type="ECO:0000256" key="5">
    <source>
        <dbReference type="ARBA" id="ARBA00022692"/>
    </source>
</evidence>
<protein>
    <recommendedName>
        <fullName evidence="16">Neurotransmitter-gated ion-channel ligand-binding domain-containing protein</fullName>
    </recommendedName>
</protein>
<evidence type="ECO:0000313" key="14">
    <source>
        <dbReference type="EMBL" id="PAV84258.1"/>
    </source>
</evidence>
<dbReference type="Gene3D" id="2.70.170.10">
    <property type="entry name" value="Neurotransmitter-gated ion-channel ligand-binding domain"/>
    <property type="match status" value="1"/>
</dbReference>
<keyword evidence="15" id="KW-1185">Reference proteome</keyword>
<dbReference type="InterPro" id="IPR006028">
    <property type="entry name" value="GABAA/Glycine_rcpt"/>
</dbReference>
<keyword evidence="7 11" id="KW-1133">Transmembrane helix</keyword>
<dbReference type="AlphaFoldDB" id="A0A2A2LDV1"/>
<feature type="domain" description="Neurotransmitter-gated ion-channel transmembrane" evidence="13">
    <location>
        <begin position="230"/>
        <end position="321"/>
    </location>
</feature>
<dbReference type="SUPFAM" id="SSF63712">
    <property type="entry name" value="Nicotinic receptor ligand binding domain-like"/>
    <property type="match status" value="1"/>
</dbReference>
<dbReference type="GO" id="GO:0005230">
    <property type="term" value="F:extracellular ligand-gated monoatomic ion channel activity"/>
    <property type="evidence" value="ECO:0007669"/>
    <property type="project" value="InterPro"/>
</dbReference>
<dbReference type="InterPro" id="IPR018000">
    <property type="entry name" value="Neurotransmitter_ion_chnl_CS"/>
</dbReference>
<keyword evidence="6" id="KW-0732">Signal</keyword>
<dbReference type="Proteomes" id="UP000218231">
    <property type="component" value="Unassembled WGS sequence"/>
</dbReference>
<evidence type="ECO:0000313" key="15">
    <source>
        <dbReference type="Proteomes" id="UP000218231"/>
    </source>
</evidence>
<evidence type="ECO:0000256" key="2">
    <source>
        <dbReference type="ARBA" id="ARBA00004236"/>
    </source>
</evidence>
<sequence>MLICIRFSAIWNDPRLAFSHLDSERKNLSFDDSFEHFLWGPNICVVNTKTSVIHKSPKPNVLLMVMPNGTVWLNYRVKVQSPCEMNLQRFPIDKQLCSLVFESYSYNTAMVKIDWMPTAVTMLPDIEIPDFEIIRVQTFKHAEEYKAGQWYRLTIEIEFKRKYLYYILQCYFPTYISVFFSWISFCIDTRALPARIILGVNSLMSLTYQVWFDTLIFSVEYLYFQFGNIISSLPPVSYVKAIDLWMISCLIFIFATLLELAFVAYQDKRLILKTNQSGNTALQVVMAFMKSFDVFKDYAVRAMEDSPSRKSDNSSSCISMEQMDLDSRANDRRRMAYIRKRHKLLDIGSRLDKISFIVFPLSFLVFNIIYWSKCVALGT</sequence>
<evidence type="ECO:0000256" key="4">
    <source>
        <dbReference type="ARBA" id="ARBA00022475"/>
    </source>
</evidence>
<comment type="caution">
    <text evidence="14">The sequence shown here is derived from an EMBL/GenBank/DDBJ whole genome shotgun (WGS) entry which is preliminary data.</text>
</comment>
<evidence type="ECO:0000256" key="10">
    <source>
        <dbReference type="ARBA" id="ARBA00023303"/>
    </source>
</evidence>
<dbReference type="InterPro" id="IPR038050">
    <property type="entry name" value="Neuro_actylchol_rec"/>
</dbReference>